<proteinExistence type="predicted"/>
<keyword evidence="4" id="KW-1185">Reference proteome</keyword>
<dbReference type="InterPro" id="IPR036514">
    <property type="entry name" value="SGNH_hydro_sf"/>
</dbReference>
<evidence type="ECO:0000313" key="3">
    <source>
        <dbReference type="EMBL" id="GAA3772620.1"/>
    </source>
</evidence>
<dbReference type="SUPFAM" id="SSF52266">
    <property type="entry name" value="SGNH hydrolase"/>
    <property type="match status" value="1"/>
</dbReference>
<accession>A0ABP7GRN0</accession>
<dbReference type="Gene3D" id="3.40.50.1110">
    <property type="entry name" value="SGNH hydrolase"/>
    <property type="match status" value="1"/>
</dbReference>
<evidence type="ECO:0000256" key="1">
    <source>
        <dbReference type="SAM" id="SignalP"/>
    </source>
</evidence>
<evidence type="ECO:0000259" key="2">
    <source>
        <dbReference type="Pfam" id="PF13472"/>
    </source>
</evidence>
<feature type="signal peptide" evidence="1">
    <location>
        <begin position="1"/>
        <end position="29"/>
    </location>
</feature>
<dbReference type="PROSITE" id="PS51257">
    <property type="entry name" value="PROKAR_LIPOPROTEIN"/>
    <property type="match status" value="1"/>
</dbReference>
<evidence type="ECO:0000313" key="4">
    <source>
        <dbReference type="Proteomes" id="UP001500540"/>
    </source>
</evidence>
<reference evidence="4" key="1">
    <citation type="journal article" date="2019" name="Int. J. Syst. Evol. Microbiol.">
        <title>The Global Catalogue of Microorganisms (GCM) 10K type strain sequencing project: providing services to taxonomists for standard genome sequencing and annotation.</title>
        <authorList>
            <consortium name="The Broad Institute Genomics Platform"/>
            <consortium name="The Broad Institute Genome Sequencing Center for Infectious Disease"/>
            <person name="Wu L."/>
            <person name="Ma J."/>
        </authorList>
    </citation>
    <scope>NUCLEOTIDE SEQUENCE [LARGE SCALE GENOMIC DNA]</scope>
    <source>
        <strain evidence="4">JCM 16950</strain>
    </source>
</reference>
<protein>
    <recommendedName>
        <fullName evidence="2">SGNH hydrolase-type esterase domain-containing protein</fullName>
    </recommendedName>
</protein>
<name>A0ABP7GRN0_9MICO</name>
<comment type="caution">
    <text evidence="3">The sequence shown here is derived from an EMBL/GenBank/DDBJ whole genome shotgun (WGS) entry which is preliminary data.</text>
</comment>
<dbReference type="EMBL" id="BAABAF010000008">
    <property type="protein sequence ID" value="GAA3772620.1"/>
    <property type="molecule type" value="Genomic_DNA"/>
</dbReference>
<dbReference type="InterPro" id="IPR013830">
    <property type="entry name" value="SGNH_hydro"/>
</dbReference>
<feature type="domain" description="SGNH hydrolase-type esterase" evidence="2">
    <location>
        <begin position="47"/>
        <end position="209"/>
    </location>
</feature>
<dbReference type="PANTHER" id="PTHR30383:SF5">
    <property type="entry name" value="SGNH HYDROLASE-TYPE ESTERASE DOMAIN-CONTAINING PROTEIN"/>
    <property type="match status" value="1"/>
</dbReference>
<dbReference type="RefSeq" id="WP_344784249.1">
    <property type="nucleotide sequence ID" value="NZ_BAABAF010000008.1"/>
</dbReference>
<sequence length="225" mass="22653">MPLLSRRLCAALAVVAMIALSGCAATASAGEDLTAAGAHTRATVVTVGDSIMAGYHLEPAQAWPALLARQDGIGVANLACSGAGFTTPGDCGEDYPGLVAQAVAASPTLVIIQSSDNDMNAAKTDIDADTAHTVRTLHAALPEAVIVGLSTLWNQPTDPPATIASSSAALRQAVDAVGGTFVDVGQPLAGQPDLLQADQEHPTAAGQRALLTAITRALDEADVVL</sequence>
<dbReference type="PANTHER" id="PTHR30383">
    <property type="entry name" value="THIOESTERASE 1/PROTEASE 1/LYSOPHOSPHOLIPASE L1"/>
    <property type="match status" value="1"/>
</dbReference>
<dbReference type="InterPro" id="IPR051532">
    <property type="entry name" value="Ester_Hydrolysis_Enzymes"/>
</dbReference>
<keyword evidence="1" id="KW-0732">Signal</keyword>
<dbReference type="Pfam" id="PF13472">
    <property type="entry name" value="Lipase_GDSL_2"/>
    <property type="match status" value="1"/>
</dbReference>
<feature type="chain" id="PRO_5046067401" description="SGNH hydrolase-type esterase domain-containing protein" evidence="1">
    <location>
        <begin position="30"/>
        <end position="225"/>
    </location>
</feature>
<organism evidence="3 4">
    <name type="scientific">Microbacterium kribbense</name>
    <dbReference type="NCBI Taxonomy" id="433645"/>
    <lineage>
        <taxon>Bacteria</taxon>
        <taxon>Bacillati</taxon>
        <taxon>Actinomycetota</taxon>
        <taxon>Actinomycetes</taxon>
        <taxon>Micrococcales</taxon>
        <taxon>Microbacteriaceae</taxon>
        <taxon>Microbacterium</taxon>
    </lineage>
</organism>
<dbReference type="Proteomes" id="UP001500540">
    <property type="component" value="Unassembled WGS sequence"/>
</dbReference>
<gene>
    <name evidence="3" type="ORF">GCM10022240_25850</name>
</gene>